<evidence type="ECO:0000256" key="4">
    <source>
        <dbReference type="SAM" id="Phobius"/>
    </source>
</evidence>
<proteinExistence type="predicted"/>
<dbReference type="InterPro" id="IPR038896">
    <property type="entry name" value="RNF170"/>
</dbReference>
<keyword evidence="2" id="KW-0863">Zinc-finger</keyword>
<accession>A0A553NPE2</accession>
<feature type="transmembrane region" description="Helical" evidence="4">
    <location>
        <begin position="6"/>
        <end position="29"/>
    </location>
</feature>
<dbReference type="GO" id="GO:0008270">
    <property type="term" value="F:zinc ion binding"/>
    <property type="evidence" value="ECO:0007669"/>
    <property type="project" value="UniProtKB-KW"/>
</dbReference>
<dbReference type="InterPro" id="IPR013083">
    <property type="entry name" value="Znf_RING/FYVE/PHD"/>
</dbReference>
<dbReference type="Proteomes" id="UP000318571">
    <property type="component" value="Chromosome 4"/>
</dbReference>
<dbReference type="GO" id="GO:0061630">
    <property type="term" value="F:ubiquitin protein ligase activity"/>
    <property type="evidence" value="ECO:0007669"/>
    <property type="project" value="InterPro"/>
</dbReference>
<keyword evidence="7" id="KW-1185">Reference proteome</keyword>
<organism evidence="6 7">
    <name type="scientific">Tigriopus californicus</name>
    <name type="common">Marine copepod</name>
    <dbReference type="NCBI Taxonomy" id="6832"/>
    <lineage>
        <taxon>Eukaryota</taxon>
        <taxon>Metazoa</taxon>
        <taxon>Ecdysozoa</taxon>
        <taxon>Arthropoda</taxon>
        <taxon>Crustacea</taxon>
        <taxon>Multicrustacea</taxon>
        <taxon>Hexanauplia</taxon>
        <taxon>Copepoda</taxon>
        <taxon>Harpacticoida</taxon>
        <taxon>Harpacticidae</taxon>
        <taxon>Tigriopus</taxon>
    </lineage>
</organism>
<evidence type="ECO:0000259" key="5">
    <source>
        <dbReference type="Pfam" id="PF00097"/>
    </source>
</evidence>
<sequence>MASSSYFHGLGDEVILGVLLGGLILWLAYKCFKWFSSQPTEANQRANPTTANATANMAYHGRLRSDDYECSICLGDIFLAVETNCGHTFCGTCAFAFYDFAVTGVGRHDI</sequence>
<name>A0A553NPE2_TIGCA</name>
<dbReference type="InterPro" id="IPR018957">
    <property type="entry name" value="Znf_C3HC4_RING-type"/>
</dbReference>
<evidence type="ECO:0000313" key="7">
    <source>
        <dbReference type="Proteomes" id="UP000318571"/>
    </source>
</evidence>
<evidence type="ECO:0000256" key="2">
    <source>
        <dbReference type="ARBA" id="ARBA00022771"/>
    </source>
</evidence>
<dbReference type="PANTHER" id="PTHR22894">
    <property type="entry name" value="RING-TYPE DOMAIN-CONTAINING PROTEIN"/>
    <property type="match status" value="1"/>
</dbReference>
<evidence type="ECO:0000256" key="3">
    <source>
        <dbReference type="ARBA" id="ARBA00022833"/>
    </source>
</evidence>
<protein>
    <recommendedName>
        <fullName evidence="5">Zinc finger C3HC4 RING-type domain-containing protein</fullName>
    </recommendedName>
</protein>
<dbReference type="Pfam" id="PF00097">
    <property type="entry name" value="zf-C3HC4"/>
    <property type="match status" value="1"/>
</dbReference>
<reference evidence="6 7" key="1">
    <citation type="journal article" date="2018" name="Nat. Ecol. Evol.">
        <title>Genomic signatures of mitonuclear coevolution across populations of Tigriopus californicus.</title>
        <authorList>
            <person name="Barreto F.S."/>
            <person name="Watson E.T."/>
            <person name="Lima T.G."/>
            <person name="Willett C.S."/>
            <person name="Edmands S."/>
            <person name="Li W."/>
            <person name="Burton R.S."/>
        </authorList>
    </citation>
    <scope>NUCLEOTIDE SEQUENCE [LARGE SCALE GENOMIC DNA]</scope>
    <source>
        <strain evidence="6 7">San Diego</strain>
    </source>
</reference>
<keyword evidence="4" id="KW-1133">Transmembrane helix</keyword>
<evidence type="ECO:0000256" key="1">
    <source>
        <dbReference type="ARBA" id="ARBA00022723"/>
    </source>
</evidence>
<dbReference type="Gene3D" id="3.30.40.10">
    <property type="entry name" value="Zinc/RING finger domain, C3HC4 (zinc finger)"/>
    <property type="match status" value="1"/>
</dbReference>
<keyword evidence="4" id="KW-0812">Transmembrane</keyword>
<evidence type="ECO:0000313" key="6">
    <source>
        <dbReference type="EMBL" id="TRY67277.1"/>
    </source>
</evidence>
<keyword evidence="4" id="KW-0472">Membrane</keyword>
<dbReference type="PANTHER" id="PTHR22894:SF5">
    <property type="entry name" value="RING-TYPE DOMAIN-CONTAINING PROTEIN"/>
    <property type="match status" value="1"/>
</dbReference>
<feature type="domain" description="Zinc finger C3HC4 RING-type" evidence="5">
    <location>
        <begin position="70"/>
        <end position="98"/>
    </location>
</feature>
<keyword evidence="1" id="KW-0479">Metal-binding</keyword>
<gene>
    <name evidence="6" type="ORF">TCAL_14663</name>
</gene>
<comment type="caution">
    <text evidence="6">The sequence shown here is derived from an EMBL/GenBank/DDBJ whole genome shotgun (WGS) entry which is preliminary data.</text>
</comment>
<dbReference type="EMBL" id="VCGU01000011">
    <property type="protein sequence ID" value="TRY67277.1"/>
    <property type="molecule type" value="Genomic_DNA"/>
</dbReference>
<dbReference type="SUPFAM" id="SSF57850">
    <property type="entry name" value="RING/U-box"/>
    <property type="match status" value="1"/>
</dbReference>
<dbReference type="AlphaFoldDB" id="A0A553NPE2"/>
<keyword evidence="3" id="KW-0862">Zinc</keyword>